<dbReference type="AlphaFoldDB" id="A0ABD1AAZ4"/>
<evidence type="ECO:0000313" key="2">
    <source>
        <dbReference type="EMBL" id="KAL1198540.1"/>
    </source>
</evidence>
<accession>A0ABD1AAZ4</accession>
<dbReference type="InterPro" id="IPR013103">
    <property type="entry name" value="RVT_2"/>
</dbReference>
<name>A0ABD1AAZ4_CARAN</name>
<comment type="caution">
    <text evidence="2">The sequence shown here is derived from an EMBL/GenBank/DDBJ whole genome shotgun (WGS) entry which is preliminary data.</text>
</comment>
<gene>
    <name evidence="2" type="ORF">V5N11_021618</name>
</gene>
<sequence>MDVSNAFLHSELEEEIYMSLPQGYTPGPNEILPPNPVCRLHKSIYGLKQASRQWNQSFTRVLLNNGFIQSKVDTTLFVKFTETSFIALLVYVDDIASASNNPADLADLKKVLSNAFKIKDLGPL</sequence>
<organism evidence="2 3">
    <name type="scientific">Cardamine amara subsp. amara</name>
    <dbReference type="NCBI Taxonomy" id="228776"/>
    <lineage>
        <taxon>Eukaryota</taxon>
        <taxon>Viridiplantae</taxon>
        <taxon>Streptophyta</taxon>
        <taxon>Embryophyta</taxon>
        <taxon>Tracheophyta</taxon>
        <taxon>Spermatophyta</taxon>
        <taxon>Magnoliopsida</taxon>
        <taxon>eudicotyledons</taxon>
        <taxon>Gunneridae</taxon>
        <taxon>Pentapetalae</taxon>
        <taxon>rosids</taxon>
        <taxon>malvids</taxon>
        <taxon>Brassicales</taxon>
        <taxon>Brassicaceae</taxon>
        <taxon>Cardamineae</taxon>
        <taxon>Cardamine</taxon>
    </lineage>
</organism>
<dbReference type="Pfam" id="PF07727">
    <property type="entry name" value="RVT_2"/>
    <property type="match status" value="1"/>
</dbReference>
<reference evidence="2 3" key="1">
    <citation type="submission" date="2024-04" db="EMBL/GenBank/DDBJ databases">
        <title>Genome assembly C_amara_ONT_v2.</title>
        <authorList>
            <person name="Yant L."/>
            <person name="Moore C."/>
            <person name="Slenker M."/>
        </authorList>
    </citation>
    <scope>NUCLEOTIDE SEQUENCE [LARGE SCALE GENOMIC DNA]</scope>
    <source>
        <tissue evidence="2">Leaf</tissue>
    </source>
</reference>
<dbReference type="EMBL" id="JBANAX010000663">
    <property type="protein sequence ID" value="KAL1198540.1"/>
    <property type="molecule type" value="Genomic_DNA"/>
</dbReference>
<feature type="domain" description="Reverse transcriptase Ty1/copia-type" evidence="1">
    <location>
        <begin position="1"/>
        <end position="123"/>
    </location>
</feature>
<proteinExistence type="predicted"/>
<dbReference type="SUPFAM" id="SSF56672">
    <property type="entry name" value="DNA/RNA polymerases"/>
    <property type="match status" value="1"/>
</dbReference>
<protein>
    <submittedName>
        <fullName evidence="2">Retrovirus-related Pol polyprotein from transposon TNT 1-94</fullName>
    </submittedName>
</protein>
<dbReference type="Proteomes" id="UP001558713">
    <property type="component" value="Unassembled WGS sequence"/>
</dbReference>
<evidence type="ECO:0000313" key="3">
    <source>
        <dbReference type="Proteomes" id="UP001558713"/>
    </source>
</evidence>
<evidence type="ECO:0000259" key="1">
    <source>
        <dbReference type="Pfam" id="PF07727"/>
    </source>
</evidence>
<keyword evidence="3" id="KW-1185">Reference proteome</keyword>
<dbReference type="InterPro" id="IPR043502">
    <property type="entry name" value="DNA/RNA_pol_sf"/>
</dbReference>